<protein>
    <submittedName>
        <fullName evidence="11">Nanos, isoform B</fullName>
    </submittedName>
</protein>
<dbReference type="GO" id="GO:0045886">
    <property type="term" value="P:negative regulation of synaptic assembly at neuromuscular junction"/>
    <property type="evidence" value="ECO:0007669"/>
    <property type="project" value="EnsemblMetazoa"/>
</dbReference>
<dbReference type="GO" id="GO:0071598">
    <property type="term" value="C:neuronal ribonucleoprotein granule"/>
    <property type="evidence" value="ECO:0007669"/>
    <property type="project" value="EnsemblMetazoa"/>
</dbReference>
<evidence type="ECO:0000313" key="12">
    <source>
        <dbReference type="Proteomes" id="UP000007801"/>
    </source>
</evidence>
<dbReference type="CTD" id="42297"/>
<keyword evidence="5" id="KW-0862">Zinc</keyword>
<evidence type="ECO:0000256" key="6">
    <source>
        <dbReference type="ARBA" id="ARBA00022845"/>
    </source>
</evidence>
<keyword evidence="6 8" id="KW-0810">Translation regulation</keyword>
<evidence type="ECO:0000313" key="11">
    <source>
        <dbReference type="EMBL" id="KPU80815.1"/>
    </source>
</evidence>
<keyword evidence="12" id="KW-1185">Reference proteome</keyword>
<dbReference type="GO" id="GO:0008270">
    <property type="term" value="F:zinc ion binding"/>
    <property type="evidence" value="ECO:0007669"/>
    <property type="project" value="UniProtKB-KW"/>
</dbReference>
<name>A0A0P8Y219_DROAN</name>
<evidence type="ECO:0000256" key="1">
    <source>
        <dbReference type="ARBA" id="ARBA00004496"/>
    </source>
</evidence>
<evidence type="ECO:0000256" key="4">
    <source>
        <dbReference type="ARBA" id="ARBA00022771"/>
    </source>
</evidence>
<dbReference type="AlphaFoldDB" id="A0A0P8Y219"/>
<comment type="similarity">
    <text evidence="8">Belongs to the nanos family.</text>
</comment>
<organism evidence="11 12">
    <name type="scientific">Drosophila ananassae</name>
    <name type="common">Fruit fly</name>
    <dbReference type="NCBI Taxonomy" id="7217"/>
    <lineage>
        <taxon>Eukaryota</taxon>
        <taxon>Metazoa</taxon>
        <taxon>Ecdysozoa</taxon>
        <taxon>Arthropoda</taxon>
        <taxon>Hexapoda</taxon>
        <taxon>Insecta</taxon>
        <taxon>Pterygota</taxon>
        <taxon>Neoptera</taxon>
        <taxon>Endopterygota</taxon>
        <taxon>Diptera</taxon>
        <taxon>Brachycera</taxon>
        <taxon>Muscomorpha</taxon>
        <taxon>Ephydroidea</taxon>
        <taxon>Drosophilidae</taxon>
        <taxon>Drosophila</taxon>
        <taxon>Sophophora</taxon>
    </lineage>
</organism>
<reference evidence="11 12" key="1">
    <citation type="journal article" date="2007" name="Nature">
        <title>Evolution of genes and genomes on the Drosophila phylogeny.</title>
        <authorList>
            <consortium name="Drosophila 12 Genomes Consortium"/>
            <person name="Clark A.G."/>
            <person name="Eisen M.B."/>
            <person name="Smith D.R."/>
            <person name="Bergman C.M."/>
            <person name="Oliver B."/>
            <person name="Markow T.A."/>
            <person name="Kaufman T.C."/>
            <person name="Kellis M."/>
            <person name="Gelbart W."/>
            <person name="Iyer V.N."/>
            <person name="Pollard D.A."/>
            <person name="Sackton T.B."/>
            <person name="Larracuente A.M."/>
            <person name="Singh N.D."/>
            <person name="Abad J.P."/>
            <person name="Abt D.N."/>
            <person name="Adryan B."/>
            <person name="Aguade M."/>
            <person name="Akashi H."/>
            <person name="Anderson W.W."/>
            <person name="Aquadro C.F."/>
            <person name="Ardell D.H."/>
            <person name="Arguello R."/>
            <person name="Artieri C.G."/>
            <person name="Barbash D.A."/>
            <person name="Barker D."/>
            <person name="Barsanti P."/>
            <person name="Batterham P."/>
            <person name="Batzoglou S."/>
            <person name="Begun D."/>
            <person name="Bhutkar A."/>
            <person name="Blanco E."/>
            <person name="Bosak S.A."/>
            <person name="Bradley R.K."/>
            <person name="Brand A.D."/>
            <person name="Brent M.R."/>
            <person name="Brooks A.N."/>
            <person name="Brown R.H."/>
            <person name="Butlin R.K."/>
            <person name="Caggese C."/>
            <person name="Calvi B.R."/>
            <person name="Bernardo de Carvalho A."/>
            <person name="Caspi A."/>
            <person name="Castrezana S."/>
            <person name="Celniker S.E."/>
            <person name="Chang J.L."/>
            <person name="Chapple C."/>
            <person name="Chatterji S."/>
            <person name="Chinwalla A."/>
            <person name="Civetta A."/>
            <person name="Clifton S.W."/>
            <person name="Comeron J.M."/>
            <person name="Costello J.C."/>
            <person name="Coyne J.A."/>
            <person name="Daub J."/>
            <person name="David R.G."/>
            <person name="Delcher A.L."/>
            <person name="Delehaunty K."/>
            <person name="Do C.B."/>
            <person name="Ebling H."/>
            <person name="Edwards K."/>
            <person name="Eickbush T."/>
            <person name="Evans J.D."/>
            <person name="Filipski A."/>
            <person name="Findeiss S."/>
            <person name="Freyhult E."/>
            <person name="Fulton L."/>
            <person name="Fulton R."/>
            <person name="Garcia A.C."/>
            <person name="Gardiner A."/>
            <person name="Garfield D.A."/>
            <person name="Garvin B.E."/>
            <person name="Gibson G."/>
            <person name="Gilbert D."/>
            <person name="Gnerre S."/>
            <person name="Godfrey J."/>
            <person name="Good R."/>
            <person name="Gotea V."/>
            <person name="Gravely B."/>
            <person name="Greenberg A.J."/>
            <person name="Griffiths-Jones S."/>
            <person name="Gross S."/>
            <person name="Guigo R."/>
            <person name="Gustafson E.A."/>
            <person name="Haerty W."/>
            <person name="Hahn M.W."/>
            <person name="Halligan D.L."/>
            <person name="Halpern A.L."/>
            <person name="Halter G.M."/>
            <person name="Han M.V."/>
            <person name="Heger A."/>
            <person name="Hillier L."/>
            <person name="Hinrichs A.S."/>
            <person name="Holmes I."/>
            <person name="Hoskins R.A."/>
            <person name="Hubisz M.J."/>
            <person name="Hultmark D."/>
            <person name="Huntley M.A."/>
            <person name="Jaffe D.B."/>
            <person name="Jagadeeshan S."/>
            <person name="Jeck W.R."/>
            <person name="Johnson J."/>
            <person name="Jones C.D."/>
            <person name="Jordan W.C."/>
            <person name="Karpen G.H."/>
            <person name="Kataoka E."/>
            <person name="Keightley P.D."/>
            <person name="Kheradpour P."/>
            <person name="Kirkness E.F."/>
            <person name="Koerich L.B."/>
            <person name="Kristiansen K."/>
            <person name="Kudrna D."/>
            <person name="Kulathinal R.J."/>
            <person name="Kumar S."/>
            <person name="Kwok R."/>
            <person name="Lander E."/>
            <person name="Langley C.H."/>
            <person name="Lapoint R."/>
            <person name="Lazzaro B.P."/>
            <person name="Lee S.J."/>
            <person name="Levesque L."/>
            <person name="Li R."/>
            <person name="Lin C.F."/>
            <person name="Lin M.F."/>
            <person name="Lindblad-Toh K."/>
            <person name="Llopart A."/>
            <person name="Long M."/>
            <person name="Low L."/>
            <person name="Lozovsky E."/>
            <person name="Lu J."/>
            <person name="Luo M."/>
            <person name="Machado C.A."/>
            <person name="Makalowski W."/>
            <person name="Marzo M."/>
            <person name="Matsuda M."/>
            <person name="Matzkin L."/>
            <person name="McAllister B."/>
            <person name="McBride C.S."/>
            <person name="McKernan B."/>
            <person name="McKernan K."/>
            <person name="Mendez-Lago M."/>
            <person name="Minx P."/>
            <person name="Mollenhauer M.U."/>
            <person name="Montooth K."/>
            <person name="Mount S.M."/>
            <person name="Mu X."/>
            <person name="Myers E."/>
            <person name="Negre B."/>
            <person name="Newfeld S."/>
            <person name="Nielsen R."/>
            <person name="Noor M.A."/>
            <person name="O'Grady P."/>
            <person name="Pachter L."/>
            <person name="Papaceit M."/>
            <person name="Parisi M.J."/>
            <person name="Parisi M."/>
            <person name="Parts L."/>
            <person name="Pedersen J.S."/>
            <person name="Pesole G."/>
            <person name="Phillippy A.M."/>
            <person name="Ponting C.P."/>
            <person name="Pop M."/>
            <person name="Porcelli D."/>
            <person name="Powell J.R."/>
            <person name="Prohaska S."/>
            <person name="Pruitt K."/>
            <person name="Puig M."/>
            <person name="Quesneville H."/>
            <person name="Ram K.R."/>
            <person name="Rand D."/>
            <person name="Rasmussen M.D."/>
            <person name="Reed L.K."/>
            <person name="Reenan R."/>
            <person name="Reily A."/>
            <person name="Remington K.A."/>
            <person name="Rieger T.T."/>
            <person name="Ritchie M.G."/>
            <person name="Robin C."/>
            <person name="Rogers Y.H."/>
            <person name="Rohde C."/>
            <person name="Rozas J."/>
            <person name="Rubenfield M.J."/>
            <person name="Ruiz A."/>
            <person name="Russo S."/>
            <person name="Salzberg S.L."/>
            <person name="Sanchez-Gracia A."/>
            <person name="Saranga D.J."/>
            <person name="Sato H."/>
            <person name="Schaeffer S.W."/>
            <person name="Schatz M.C."/>
            <person name="Schlenke T."/>
            <person name="Schwartz R."/>
            <person name="Segarra C."/>
            <person name="Singh R.S."/>
            <person name="Sirot L."/>
            <person name="Sirota M."/>
            <person name="Sisneros N.B."/>
            <person name="Smith C.D."/>
            <person name="Smith T.F."/>
            <person name="Spieth J."/>
            <person name="Stage D.E."/>
            <person name="Stark A."/>
            <person name="Stephan W."/>
            <person name="Strausberg R.L."/>
            <person name="Strempel S."/>
            <person name="Sturgill D."/>
            <person name="Sutton G."/>
            <person name="Sutton G.G."/>
            <person name="Tao W."/>
            <person name="Teichmann S."/>
            <person name="Tobari Y.N."/>
            <person name="Tomimura Y."/>
            <person name="Tsolas J.M."/>
            <person name="Valente V.L."/>
            <person name="Venter E."/>
            <person name="Venter J.C."/>
            <person name="Vicario S."/>
            <person name="Vieira F.G."/>
            <person name="Vilella A.J."/>
            <person name="Villasante A."/>
            <person name="Walenz B."/>
            <person name="Wang J."/>
            <person name="Wasserman M."/>
            <person name="Watts T."/>
            <person name="Wilson D."/>
            <person name="Wilson R.K."/>
            <person name="Wing R.A."/>
            <person name="Wolfner M.F."/>
            <person name="Wong A."/>
            <person name="Wong G.K."/>
            <person name="Wu C.I."/>
            <person name="Wu G."/>
            <person name="Yamamoto D."/>
            <person name="Yang H.P."/>
            <person name="Yang S.P."/>
            <person name="Yorke J.A."/>
            <person name="Yoshida K."/>
            <person name="Zdobnov E."/>
            <person name="Zhang P."/>
            <person name="Zhang Y."/>
            <person name="Zimin A.V."/>
            <person name="Baldwin J."/>
            <person name="Abdouelleil A."/>
            <person name="Abdulkadir J."/>
            <person name="Abebe A."/>
            <person name="Abera B."/>
            <person name="Abreu J."/>
            <person name="Acer S.C."/>
            <person name="Aftuck L."/>
            <person name="Alexander A."/>
            <person name="An P."/>
            <person name="Anderson E."/>
            <person name="Anderson S."/>
            <person name="Arachi H."/>
            <person name="Azer M."/>
            <person name="Bachantsang P."/>
            <person name="Barry A."/>
            <person name="Bayul T."/>
            <person name="Berlin A."/>
            <person name="Bessette D."/>
            <person name="Bloom T."/>
            <person name="Blye J."/>
            <person name="Boguslavskiy L."/>
            <person name="Bonnet C."/>
            <person name="Boukhgalter B."/>
            <person name="Bourzgui I."/>
            <person name="Brown A."/>
            <person name="Cahill P."/>
            <person name="Channer S."/>
            <person name="Cheshatsang Y."/>
            <person name="Chuda L."/>
            <person name="Citroen M."/>
            <person name="Collymore A."/>
            <person name="Cooke P."/>
            <person name="Costello M."/>
            <person name="D'Aco K."/>
            <person name="Daza R."/>
            <person name="De Haan G."/>
            <person name="DeGray S."/>
            <person name="DeMaso C."/>
            <person name="Dhargay N."/>
            <person name="Dooley K."/>
            <person name="Dooley E."/>
            <person name="Doricent M."/>
            <person name="Dorje P."/>
            <person name="Dorjee K."/>
            <person name="Dupes A."/>
            <person name="Elong R."/>
            <person name="Falk J."/>
            <person name="Farina A."/>
            <person name="Faro S."/>
            <person name="Ferguson D."/>
            <person name="Fisher S."/>
            <person name="Foley C.D."/>
            <person name="Franke A."/>
            <person name="Friedrich D."/>
            <person name="Gadbois L."/>
            <person name="Gearin G."/>
            <person name="Gearin C.R."/>
            <person name="Giannoukos G."/>
            <person name="Goode T."/>
            <person name="Graham J."/>
            <person name="Grandbois E."/>
            <person name="Grewal S."/>
            <person name="Gyaltsen K."/>
            <person name="Hafez N."/>
            <person name="Hagos B."/>
            <person name="Hall J."/>
            <person name="Henson C."/>
            <person name="Hollinger A."/>
            <person name="Honan T."/>
            <person name="Huard M.D."/>
            <person name="Hughes L."/>
            <person name="Hurhula B."/>
            <person name="Husby M.E."/>
            <person name="Kamat A."/>
            <person name="Kanga B."/>
            <person name="Kashin S."/>
            <person name="Khazanovich D."/>
            <person name="Kisner P."/>
            <person name="Lance K."/>
            <person name="Lara M."/>
            <person name="Lee W."/>
            <person name="Lennon N."/>
            <person name="Letendre F."/>
            <person name="LeVine R."/>
            <person name="Lipovsky A."/>
            <person name="Liu X."/>
            <person name="Liu J."/>
            <person name="Liu S."/>
            <person name="Lokyitsang T."/>
            <person name="Lokyitsang Y."/>
            <person name="Lubonja R."/>
            <person name="Lui A."/>
            <person name="MacDonald P."/>
            <person name="Magnisalis V."/>
            <person name="Maru K."/>
            <person name="Matthews C."/>
            <person name="McCusker W."/>
            <person name="McDonough S."/>
            <person name="Mehta T."/>
            <person name="Meldrim J."/>
            <person name="Meneus L."/>
            <person name="Mihai O."/>
            <person name="Mihalev A."/>
            <person name="Mihova T."/>
            <person name="Mittelman R."/>
            <person name="Mlenga V."/>
            <person name="Montmayeur A."/>
            <person name="Mulrain L."/>
            <person name="Navidi A."/>
            <person name="Naylor J."/>
            <person name="Negash T."/>
            <person name="Nguyen T."/>
            <person name="Nguyen N."/>
            <person name="Nicol R."/>
            <person name="Norbu C."/>
            <person name="Norbu N."/>
            <person name="Novod N."/>
            <person name="O'Neill B."/>
            <person name="Osman S."/>
            <person name="Markiewicz E."/>
            <person name="Oyono O.L."/>
            <person name="Patti C."/>
            <person name="Phunkhang P."/>
            <person name="Pierre F."/>
            <person name="Priest M."/>
            <person name="Raghuraman S."/>
            <person name="Rege F."/>
            <person name="Reyes R."/>
            <person name="Rise C."/>
            <person name="Rogov P."/>
            <person name="Ross K."/>
            <person name="Ryan E."/>
            <person name="Settipalli S."/>
            <person name="Shea T."/>
            <person name="Sherpa N."/>
            <person name="Shi L."/>
            <person name="Shih D."/>
            <person name="Sparrow T."/>
            <person name="Spaulding J."/>
            <person name="Stalker J."/>
            <person name="Stange-Thomann N."/>
            <person name="Stavropoulos S."/>
            <person name="Stone C."/>
            <person name="Strader C."/>
            <person name="Tesfaye S."/>
            <person name="Thomson T."/>
            <person name="Thoulutsang Y."/>
            <person name="Thoulutsang D."/>
            <person name="Topham K."/>
            <person name="Topping I."/>
            <person name="Tsamla T."/>
            <person name="Vassiliev H."/>
            <person name="Vo A."/>
            <person name="Wangchuk T."/>
            <person name="Wangdi T."/>
            <person name="Weiand M."/>
            <person name="Wilkinson J."/>
            <person name="Wilson A."/>
            <person name="Yadav S."/>
            <person name="Young G."/>
            <person name="Yu Q."/>
            <person name="Zembek L."/>
            <person name="Zhong D."/>
            <person name="Zimmer A."/>
            <person name="Zwirko Z."/>
            <person name="Jaffe D.B."/>
            <person name="Alvarez P."/>
            <person name="Brockman W."/>
            <person name="Butler J."/>
            <person name="Chin C."/>
            <person name="Gnerre S."/>
            <person name="Grabherr M."/>
            <person name="Kleber M."/>
            <person name="Mauceli E."/>
            <person name="MacCallum I."/>
        </authorList>
    </citation>
    <scope>NUCLEOTIDE SEQUENCE [LARGE SCALE GENOMIC DNA]</scope>
    <source>
        <strain evidence="12">Tucson 14024-0371.13</strain>
    </source>
</reference>
<dbReference type="PANTHER" id="PTHR12887">
    <property type="entry name" value="NANOS PROTEIN"/>
    <property type="match status" value="1"/>
</dbReference>
<dbReference type="FunCoup" id="A0A0P8Y219">
    <property type="interactions" value="6"/>
</dbReference>
<dbReference type="InterPro" id="IPR024161">
    <property type="entry name" value="Znf_nanos-typ"/>
</dbReference>
<dbReference type="CDD" id="cd21924">
    <property type="entry name" value="NBR_nanos"/>
    <property type="match status" value="1"/>
</dbReference>
<keyword evidence="2" id="KW-0963">Cytoplasm</keyword>
<evidence type="ECO:0000256" key="3">
    <source>
        <dbReference type="ARBA" id="ARBA00022723"/>
    </source>
</evidence>
<feature type="compositionally biased region" description="Pro residues" evidence="9">
    <location>
        <begin position="203"/>
        <end position="214"/>
    </location>
</feature>
<feature type="region of interest" description="Disordered" evidence="9">
    <location>
        <begin position="196"/>
        <end position="227"/>
    </location>
</feature>
<dbReference type="GO" id="GO:0030718">
    <property type="term" value="P:germ-line stem cell population maintenance"/>
    <property type="evidence" value="ECO:0007669"/>
    <property type="project" value="EnsemblMetazoa"/>
</dbReference>
<dbReference type="GO" id="GO:0048813">
    <property type="term" value="P:dendrite morphogenesis"/>
    <property type="evidence" value="ECO:0007669"/>
    <property type="project" value="EnsemblMetazoa"/>
</dbReference>
<evidence type="ECO:0000256" key="8">
    <source>
        <dbReference type="PROSITE-ProRule" id="PRU00855"/>
    </source>
</evidence>
<dbReference type="InterPro" id="IPR057910">
    <property type="entry name" value="NED_Nanos"/>
</dbReference>
<dbReference type="Proteomes" id="UP000007801">
    <property type="component" value="Unassembled WGS sequence"/>
</dbReference>
<dbReference type="GO" id="GO:0003723">
    <property type="term" value="F:RNA binding"/>
    <property type="evidence" value="ECO:0007669"/>
    <property type="project" value="UniProtKB-UniRule"/>
</dbReference>
<keyword evidence="4 8" id="KW-0863">Zinc-finger</keyword>
<sequence>MFRSSLEGNAAAVGSNGILLGQTTNCSPMQDNYSAFHGRGGLNLLGLQDMYLDTSGTTGSLPPTPSVSSATLSPPSTPLTPLTPEPTAQTTTHFPLLADSAAAANTLLLQRQYHYHLLLHQQQQQLALAQHQLALAASAAAVNVNNHQKDEIARSLKIFAQLTTGASENAHGSMQDVMQEFAANGYVSDDINRFHYGSAPPQAMTPPPPPPPSLQAPLGHTSSPQASPNVNLMPVSVPAPLTAHWLSNYREQLNNVWRHMSYMPTATNTASLQAQAAMPIAPLTGMGVSLGFPIQPDHLRNGSISNNANKVHKRFNNKTKDVNRHCVFCENNSEPEAVVNSHTVRDNFNRVLCPKLRTYVCPICGASGDSAHTIKYCPKKPIITMEDAIKAESFRLAKSSYYKQQMKV</sequence>
<dbReference type="GeneID" id="6508044"/>
<accession>A0A0P8Y219</accession>
<dbReference type="Pfam" id="PF05741">
    <property type="entry name" value="zf-nanos"/>
    <property type="match status" value="1"/>
</dbReference>
<evidence type="ECO:0000256" key="5">
    <source>
        <dbReference type="ARBA" id="ARBA00022833"/>
    </source>
</evidence>
<feature type="domain" description="Nanos-type" evidence="10">
    <location>
        <begin position="325"/>
        <end position="379"/>
    </location>
</feature>
<dbReference type="GO" id="GO:0043066">
    <property type="term" value="P:negative regulation of apoptotic process"/>
    <property type="evidence" value="ECO:0007669"/>
    <property type="project" value="EnsemblMetazoa"/>
</dbReference>
<dbReference type="InterPro" id="IPR038129">
    <property type="entry name" value="Nanos_sf"/>
</dbReference>
<evidence type="ECO:0000259" key="10">
    <source>
        <dbReference type="PROSITE" id="PS51522"/>
    </source>
</evidence>
<dbReference type="SMR" id="A0A0P8Y219"/>
<keyword evidence="3" id="KW-0479">Metal-binding</keyword>
<dbReference type="OrthoDB" id="10010129at2759"/>
<dbReference type="STRING" id="7217.A0A0P8Y219"/>
<evidence type="ECO:0000256" key="7">
    <source>
        <dbReference type="ARBA" id="ARBA00022884"/>
    </source>
</evidence>
<feature type="region of interest" description="Disordered" evidence="9">
    <location>
        <begin position="55"/>
        <end position="90"/>
    </location>
</feature>
<dbReference type="Gene3D" id="4.10.60.30">
    <property type="entry name" value="Nanos, RNA-binding domain"/>
    <property type="match status" value="1"/>
</dbReference>
<feature type="compositionally biased region" description="Low complexity" evidence="9">
    <location>
        <begin position="55"/>
        <end position="74"/>
    </location>
</feature>
<dbReference type="GO" id="GO:0035282">
    <property type="term" value="P:segmentation"/>
    <property type="evidence" value="ECO:0007669"/>
    <property type="project" value="EnsemblMetazoa"/>
</dbReference>
<dbReference type="InterPro" id="IPR008705">
    <property type="entry name" value="Nanos/Xcar2"/>
</dbReference>
<dbReference type="GO" id="GO:0006417">
    <property type="term" value="P:regulation of translation"/>
    <property type="evidence" value="ECO:0007669"/>
    <property type="project" value="UniProtKB-UniRule"/>
</dbReference>
<evidence type="ECO:0000256" key="2">
    <source>
        <dbReference type="ARBA" id="ARBA00022490"/>
    </source>
</evidence>
<dbReference type="PROSITE" id="PS51522">
    <property type="entry name" value="ZF_NANOS"/>
    <property type="match status" value="1"/>
</dbReference>
<keyword evidence="7 8" id="KW-0694">RNA-binding</keyword>
<dbReference type="GO" id="GO:0098975">
    <property type="term" value="C:postsynapse of neuromuscular junction"/>
    <property type="evidence" value="ECO:0007669"/>
    <property type="project" value="EnsemblMetazoa"/>
</dbReference>
<dbReference type="EMBL" id="CH902617">
    <property type="protein sequence ID" value="KPU80815.1"/>
    <property type="molecule type" value="Genomic_DNA"/>
</dbReference>
<dbReference type="Pfam" id="PF25798">
    <property type="entry name" value="NED_Nanos"/>
    <property type="match status" value="1"/>
</dbReference>
<feature type="compositionally biased region" description="Pro residues" evidence="9">
    <location>
        <begin position="75"/>
        <end position="84"/>
    </location>
</feature>
<dbReference type="GO" id="GO:0007283">
    <property type="term" value="P:spermatogenesis"/>
    <property type="evidence" value="ECO:0007669"/>
    <property type="project" value="EnsemblMetazoa"/>
</dbReference>
<dbReference type="InParanoid" id="A0A0P8Y219"/>
<gene>
    <name evidence="11" type="primary">Dana\nos</name>
    <name evidence="11" type="synonym">Dana\GF16053</name>
    <name evidence="11" type="synonym">dana_GLEANR_17330</name>
    <name evidence="11" type="synonym">nos</name>
    <name evidence="11" type="ORF">GF16053</name>
</gene>
<evidence type="ECO:0000256" key="9">
    <source>
        <dbReference type="SAM" id="MobiDB-lite"/>
    </source>
</evidence>
<comment type="subcellular location">
    <subcellularLocation>
        <location evidence="1">Cytoplasm</location>
    </subcellularLocation>
</comment>
<proteinExistence type="inferred from homology"/>
<dbReference type="GO" id="GO:0048477">
    <property type="term" value="P:oogenesis"/>
    <property type="evidence" value="ECO:0007669"/>
    <property type="project" value="EnsemblMetazoa"/>
</dbReference>